<protein>
    <submittedName>
        <fullName evidence="8 9">PXMP2/4 family protein 4</fullName>
    </submittedName>
</protein>
<organism evidence="7 10">
    <name type="scientific">Cephus cinctus</name>
    <name type="common">Wheat stem sawfly</name>
    <dbReference type="NCBI Taxonomy" id="211228"/>
    <lineage>
        <taxon>Eukaryota</taxon>
        <taxon>Metazoa</taxon>
        <taxon>Ecdysozoa</taxon>
        <taxon>Arthropoda</taxon>
        <taxon>Hexapoda</taxon>
        <taxon>Insecta</taxon>
        <taxon>Pterygota</taxon>
        <taxon>Neoptera</taxon>
        <taxon>Endopterygota</taxon>
        <taxon>Hymenoptera</taxon>
        <taxon>Cephoidea</taxon>
        <taxon>Cephidae</taxon>
        <taxon>Cephus</taxon>
    </lineage>
</organism>
<dbReference type="PANTHER" id="PTHR11266:SF85">
    <property type="entry name" value="MPV17-LIKE PROTEIN"/>
    <property type="match status" value="1"/>
</dbReference>
<dbReference type="InterPro" id="IPR007248">
    <property type="entry name" value="Mpv17_PMP22"/>
</dbReference>
<evidence type="ECO:0000313" key="10">
    <source>
        <dbReference type="RefSeq" id="XP_015585036.1"/>
    </source>
</evidence>
<evidence type="ECO:0000256" key="3">
    <source>
        <dbReference type="ARBA" id="ARBA00022692"/>
    </source>
</evidence>
<dbReference type="GO" id="GO:0005739">
    <property type="term" value="C:mitochondrion"/>
    <property type="evidence" value="ECO:0007669"/>
    <property type="project" value="TreeGrafter"/>
</dbReference>
<dbReference type="GO" id="GO:0016020">
    <property type="term" value="C:membrane"/>
    <property type="evidence" value="ECO:0007669"/>
    <property type="project" value="UniProtKB-SubCell"/>
</dbReference>
<dbReference type="RefSeq" id="XP_024936034.1">
    <property type="nucleotide sequence ID" value="XM_025080266.1"/>
</dbReference>
<comment type="subcellular location">
    <subcellularLocation>
        <location evidence="1">Membrane</location>
        <topology evidence="1">Multi-pass membrane protein</topology>
    </subcellularLocation>
</comment>
<sequence>MMKSLSNLISKRPLLGNSVIYGIFYTGAEFVQQSYNKKFQVDNVKHSLSVSSVTNTNCPPNWLYKLNESFGFVQDPNKIGEFDWIQLQRYGIYGCLLAGPILHGWYKWLDSYYIGITKTIILKKLFADQFILTPLLIILFFSSMSLMEGRDDILHECKFKFAKTFQTSCIYWIPLQFVNFLLIPPALRVAYVSVAAFCWVNILCYLKRTPLLPEQDNKGK</sequence>
<dbReference type="RefSeq" id="XP_015585035.1">
    <property type="nucleotide sequence ID" value="XM_015729549.2"/>
</dbReference>
<feature type="transmembrane region" description="Helical" evidence="6">
    <location>
        <begin position="126"/>
        <end position="144"/>
    </location>
</feature>
<name>A0AAJ7FCH6_CEPCN</name>
<dbReference type="AlphaFoldDB" id="A0AAJ7FCH6"/>
<dbReference type="Pfam" id="PF04117">
    <property type="entry name" value="Mpv17_PMP22"/>
    <property type="match status" value="1"/>
</dbReference>
<dbReference type="PANTHER" id="PTHR11266">
    <property type="entry name" value="PEROXISOMAL MEMBRANE PROTEIN 2, PXMP2 MPV17"/>
    <property type="match status" value="1"/>
</dbReference>
<proteinExistence type="inferred from homology"/>
<dbReference type="RefSeq" id="XP_015585036.1">
    <property type="nucleotide sequence ID" value="XM_015729550.2"/>
</dbReference>
<evidence type="ECO:0000256" key="6">
    <source>
        <dbReference type="RuleBase" id="RU363053"/>
    </source>
</evidence>
<evidence type="ECO:0000313" key="7">
    <source>
        <dbReference type="Proteomes" id="UP000694920"/>
    </source>
</evidence>
<dbReference type="GeneID" id="107262895"/>
<evidence type="ECO:0000256" key="1">
    <source>
        <dbReference type="ARBA" id="ARBA00004141"/>
    </source>
</evidence>
<comment type="similarity">
    <text evidence="2 6">Belongs to the peroxisomal membrane protein PXMP2/4 family.</text>
</comment>
<feature type="transmembrane region" description="Helical" evidence="6">
    <location>
        <begin position="189"/>
        <end position="206"/>
    </location>
</feature>
<evidence type="ECO:0000256" key="2">
    <source>
        <dbReference type="ARBA" id="ARBA00006824"/>
    </source>
</evidence>
<keyword evidence="4 6" id="KW-1133">Transmembrane helix</keyword>
<dbReference type="Proteomes" id="UP000694920">
    <property type="component" value="Unplaced"/>
</dbReference>
<keyword evidence="7" id="KW-1185">Reference proteome</keyword>
<keyword evidence="3 6" id="KW-0812">Transmembrane</keyword>
<evidence type="ECO:0000313" key="11">
    <source>
        <dbReference type="RefSeq" id="XP_024936034.1"/>
    </source>
</evidence>
<gene>
    <name evidence="8 9 10 11" type="primary">LOC107262895</name>
</gene>
<accession>A0AAJ7FCH6</accession>
<dbReference type="RefSeq" id="XP_015585034.1">
    <property type="nucleotide sequence ID" value="XM_015729548.2"/>
</dbReference>
<evidence type="ECO:0000313" key="9">
    <source>
        <dbReference type="RefSeq" id="XP_015585035.1"/>
    </source>
</evidence>
<evidence type="ECO:0000313" key="8">
    <source>
        <dbReference type="RefSeq" id="XP_015585034.1"/>
    </source>
</evidence>
<evidence type="ECO:0000256" key="4">
    <source>
        <dbReference type="ARBA" id="ARBA00022989"/>
    </source>
</evidence>
<keyword evidence="5 6" id="KW-0472">Membrane</keyword>
<feature type="transmembrane region" description="Helical" evidence="6">
    <location>
        <begin position="90"/>
        <end position="106"/>
    </location>
</feature>
<reference evidence="8 9" key="1">
    <citation type="submission" date="2025-04" db="UniProtKB">
        <authorList>
            <consortium name="RefSeq"/>
        </authorList>
    </citation>
    <scope>IDENTIFICATION</scope>
</reference>
<dbReference type="KEGG" id="ccin:107262895"/>
<evidence type="ECO:0000256" key="5">
    <source>
        <dbReference type="ARBA" id="ARBA00023136"/>
    </source>
</evidence>